<evidence type="ECO:0000256" key="2">
    <source>
        <dbReference type="ARBA" id="ARBA00014673"/>
    </source>
</evidence>
<dbReference type="PANTHER" id="PTHR13563">
    <property type="entry name" value="TRNA (GUANINE-9-) METHYLTRANSFERASE"/>
    <property type="match status" value="1"/>
</dbReference>
<evidence type="ECO:0000256" key="5">
    <source>
        <dbReference type="ARBA" id="ARBA00022691"/>
    </source>
</evidence>
<name>A0AAA9T4Y2_BOVIN</name>
<dbReference type="GO" id="GO:0052905">
    <property type="term" value="F:tRNA (guanosine(9)-N1)-methyltransferase activity"/>
    <property type="evidence" value="ECO:0007669"/>
    <property type="project" value="UniProtKB-EC"/>
</dbReference>
<gene>
    <name evidence="13" type="primary">TRMT10A</name>
</gene>
<comment type="catalytic activity">
    <reaction evidence="9">
        <text>guanosine(9) in tRNA + S-adenosyl-L-methionine = N(1)-methylguanosine(9) in tRNA + S-adenosyl-L-homocysteine + H(+)</text>
        <dbReference type="Rhea" id="RHEA:43156"/>
        <dbReference type="Rhea" id="RHEA-COMP:10367"/>
        <dbReference type="Rhea" id="RHEA-COMP:10368"/>
        <dbReference type="ChEBI" id="CHEBI:15378"/>
        <dbReference type="ChEBI" id="CHEBI:57856"/>
        <dbReference type="ChEBI" id="CHEBI:59789"/>
        <dbReference type="ChEBI" id="CHEBI:73542"/>
        <dbReference type="ChEBI" id="CHEBI:74269"/>
        <dbReference type="EC" id="2.1.1.221"/>
    </reaction>
</comment>
<dbReference type="GO" id="GO:0032259">
    <property type="term" value="P:methylation"/>
    <property type="evidence" value="ECO:0007669"/>
    <property type="project" value="UniProtKB-KW"/>
</dbReference>
<evidence type="ECO:0000313" key="14">
    <source>
        <dbReference type="Proteomes" id="UP000009136"/>
    </source>
</evidence>
<evidence type="ECO:0000256" key="6">
    <source>
        <dbReference type="ARBA" id="ARBA00029801"/>
    </source>
</evidence>
<evidence type="ECO:0000256" key="3">
    <source>
        <dbReference type="ARBA" id="ARBA00022603"/>
    </source>
</evidence>
<dbReference type="InterPro" id="IPR016653">
    <property type="entry name" value="TRM10/TRM10A"/>
</dbReference>
<evidence type="ECO:0000256" key="1">
    <source>
        <dbReference type="ARBA" id="ARBA00012797"/>
    </source>
</evidence>
<dbReference type="Gene3D" id="3.40.1280.30">
    <property type="match status" value="2"/>
</dbReference>
<protein>
    <recommendedName>
        <fullName evidence="2">tRNA methyltransferase 10 homolog A</fullName>
        <ecNumber evidence="1">2.1.1.221</ecNumber>
    </recommendedName>
    <alternativeName>
        <fullName evidence="6">RNA (guanine-9-)-methyltransferase domain-containing protein 2</fullName>
    </alternativeName>
    <alternativeName>
        <fullName evidence="7">tRNA (guanine(9)-N(1))-methyltransferase TRMT10A</fullName>
    </alternativeName>
</protein>
<evidence type="ECO:0000256" key="4">
    <source>
        <dbReference type="ARBA" id="ARBA00022679"/>
    </source>
</evidence>
<reference evidence="13" key="1">
    <citation type="submission" date="2018-03" db="EMBL/GenBank/DDBJ databases">
        <title>ARS-UCD1.2.</title>
        <authorList>
            <person name="Rosen B.D."/>
            <person name="Bickhart D.M."/>
            <person name="Koren S."/>
            <person name="Schnabel R.D."/>
            <person name="Hall R."/>
            <person name="Zimin A."/>
            <person name="Dreischer C."/>
            <person name="Schultheiss S."/>
            <person name="Schroeder S.G."/>
            <person name="Elsik C.G."/>
            <person name="Couldrey C."/>
            <person name="Liu G.E."/>
            <person name="Van Tassell C.P."/>
            <person name="Phillippy A.M."/>
            <person name="Smith T.P.L."/>
            <person name="Medrano J.F."/>
        </authorList>
    </citation>
    <scope>NUCLEOTIDE SEQUENCE [LARGE SCALE GENOMIC DNA]</scope>
    <source>
        <strain evidence="13">Hereford</strain>
    </source>
</reference>
<evidence type="ECO:0000259" key="12">
    <source>
        <dbReference type="PROSITE" id="PS51675"/>
    </source>
</evidence>
<sequence length="313" mass="36595">MSSEMLPAFSETCNVERQKNLSEDGEQNQKPGSSERFQPISKRQMKKLMKQKQWEEQRELRKQKRKEKRKRKQLERQCQPESNSDGSDRKRIRRDVVHSPLRLIIDCSFDSLMVLKDIKKLHKQIQRCYAENRRALHPVQDIHIKPEHYSEFIQKEDLIYLTSDSPNILKELDESKAYVIGGLVDHNHHKGLTYKQASDHGIDHAQLPLGNFVKMNSRKVLAVNHVFEIILEYLETRDWQEAFFTILPQRKGAVPTDQACESCSHDKKFARVEGGLNSDSSEEENRHELDSTHEEEKQDKENSTESTVNSVPH</sequence>
<dbReference type="AlphaFoldDB" id="A0AAA9T4Y2"/>
<organism evidence="13 14">
    <name type="scientific">Bos taurus</name>
    <name type="common">Bovine</name>
    <dbReference type="NCBI Taxonomy" id="9913"/>
    <lineage>
        <taxon>Eukaryota</taxon>
        <taxon>Metazoa</taxon>
        <taxon>Chordata</taxon>
        <taxon>Craniata</taxon>
        <taxon>Vertebrata</taxon>
        <taxon>Euteleostomi</taxon>
        <taxon>Mammalia</taxon>
        <taxon>Eutheria</taxon>
        <taxon>Laurasiatheria</taxon>
        <taxon>Artiodactyla</taxon>
        <taxon>Ruminantia</taxon>
        <taxon>Pecora</taxon>
        <taxon>Bovidae</taxon>
        <taxon>Bovinae</taxon>
        <taxon>Bos</taxon>
    </lineage>
</organism>
<comment type="function">
    <text evidence="8">S-adenosyl-L-methionine-dependent guanine N(1)-methyltransferase that catalyzes the formation of N(1)-methylguanine at position 9 (m1G9) in tRNAs. Probably not able to catalyze formation of N(1)-methyladenine at position 9 (m1A9) in tRNAs.</text>
</comment>
<feature type="active site" description="Proton acceptor" evidence="10">
    <location>
        <position position="185"/>
    </location>
</feature>
<evidence type="ECO:0000256" key="7">
    <source>
        <dbReference type="ARBA" id="ARBA00032540"/>
    </source>
</evidence>
<evidence type="ECO:0000256" key="8">
    <source>
        <dbReference type="ARBA" id="ARBA00045240"/>
    </source>
</evidence>
<evidence type="ECO:0000256" key="11">
    <source>
        <dbReference type="SAM" id="MobiDB-lite"/>
    </source>
</evidence>
<dbReference type="CDD" id="cd18101">
    <property type="entry name" value="Trm10euk_A"/>
    <property type="match status" value="1"/>
</dbReference>
<feature type="region of interest" description="Disordered" evidence="11">
    <location>
        <begin position="271"/>
        <end position="313"/>
    </location>
</feature>
<reference evidence="13" key="2">
    <citation type="submission" date="2025-08" db="UniProtKB">
        <authorList>
            <consortium name="Ensembl"/>
        </authorList>
    </citation>
    <scope>IDENTIFICATION</scope>
    <source>
        <strain evidence="13">Hereford</strain>
    </source>
</reference>
<dbReference type="InterPro" id="IPR038459">
    <property type="entry name" value="MT_TRM10-typ_sf"/>
</dbReference>
<dbReference type="InterPro" id="IPR007356">
    <property type="entry name" value="tRNA_m1G_MeTrfase_euk"/>
</dbReference>
<feature type="domain" description="SAM-dependent MTase TRM10-type" evidence="12">
    <location>
        <begin position="88"/>
        <end position="254"/>
    </location>
</feature>
<keyword evidence="5" id="KW-0949">S-adenosyl-L-methionine</keyword>
<dbReference type="PROSITE" id="PS51675">
    <property type="entry name" value="SAM_MT_TRM10"/>
    <property type="match status" value="1"/>
</dbReference>
<dbReference type="Ensembl" id="ENSBTAT00000112054.1">
    <property type="protein sequence ID" value="ENSBTAP00000093843.1"/>
    <property type="gene ID" value="ENSBTAG00000000197.5"/>
</dbReference>
<dbReference type="GeneTree" id="ENSGT00530000063169"/>
<dbReference type="PANTHER" id="PTHR13563:SF13">
    <property type="entry name" value="TRNA METHYLTRANSFERASE 10 HOMOLOG A"/>
    <property type="match status" value="1"/>
</dbReference>
<feature type="compositionally biased region" description="Basic and acidic residues" evidence="11">
    <location>
        <begin position="283"/>
        <end position="303"/>
    </location>
</feature>
<keyword evidence="3" id="KW-0489">Methyltransferase</keyword>
<evidence type="ECO:0000256" key="9">
    <source>
        <dbReference type="ARBA" id="ARBA00048434"/>
    </source>
</evidence>
<feature type="region of interest" description="Disordered" evidence="11">
    <location>
        <begin position="1"/>
        <end position="91"/>
    </location>
</feature>
<dbReference type="InterPro" id="IPR028564">
    <property type="entry name" value="MT_TRM10-typ"/>
</dbReference>
<proteinExistence type="predicted"/>
<dbReference type="PIRSF" id="PIRSF016323">
    <property type="entry name" value="tRNA_m1G_mtfrase_met"/>
    <property type="match status" value="1"/>
</dbReference>
<reference evidence="13" key="3">
    <citation type="submission" date="2025-09" db="UniProtKB">
        <authorList>
            <consortium name="Ensembl"/>
        </authorList>
    </citation>
    <scope>IDENTIFICATION</scope>
    <source>
        <strain evidence="13">Hereford</strain>
    </source>
</reference>
<evidence type="ECO:0000313" key="13">
    <source>
        <dbReference type="Ensembl" id="ENSBTAP00000093843.1"/>
    </source>
</evidence>
<accession>A0AAA9T4Y2</accession>
<evidence type="ECO:0000256" key="10">
    <source>
        <dbReference type="PIRSR" id="PIRSR016323-1"/>
    </source>
</evidence>
<keyword evidence="14" id="KW-1185">Reference proteome</keyword>
<dbReference type="Proteomes" id="UP000009136">
    <property type="component" value="Chromosome 6"/>
</dbReference>
<keyword evidence="4" id="KW-0808">Transferase</keyword>
<feature type="compositionally biased region" description="Basic residues" evidence="11">
    <location>
        <begin position="61"/>
        <end position="73"/>
    </location>
</feature>
<feature type="compositionally biased region" description="Polar residues" evidence="11">
    <location>
        <begin position="304"/>
        <end position="313"/>
    </location>
</feature>
<dbReference type="EC" id="2.1.1.221" evidence="1"/>